<comment type="caution">
    <text evidence="1">The sequence shown here is derived from an EMBL/GenBank/DDBJ whole genome shotgun (WGS) entry which is preliminary data.</text>
</comment>
<dbReference type="Gene3D" id="3.80.10.10">
    <property type="entry name" value="Ribonuclease Inhibitor"/>
    <property type="match status" value="2"/>
</dbReference>
<evidence type="ECO:0000313" key="1">
    <source>
        <dbReference type="EMBL" id="KAL3865012.1"/>
    </source>
</evidence>
<dbReference type="Proteomes" id="UP001634394">
    <property type="component" value="Unassembled WGS sequence"/>
</dbReference>
<evidence type="ECO:0000313" key="2">
    <source>
        <dbReference type="Proteomes" id="UP001634394"/>
    </source>
</evidence>
<accession>A0ABD3VX09</accession>
<dbReference type="EMBL" id="JBJQND010000010">
    <property type="protein sequence ID" value="KAL3865012.1"/>
    <property type="molecule type" value="Genomic_DNA"/>
</dbReference>
<sequence>MPKRREVTKLKSVCLRSIAKNIDKIWSKDFNQYFAEMPHLLYVIGPFHYFTNSLIQELLNTMDEMNCLKKSHFHLLFTPVITSLDLSRSRALAGRDSVIKILQWQSWRLTHLNLSHLNSIACQTLADLVRVLPHLKALNLSVTKCNDQVLSVLGHHCRYLRELSVVSCCNVSDAGAFSLCGISSSPGCAELISLNLDGTNVTVNGAVYLLTHLTNLQHFSFYDVCGALEGLHKQYDQGSVPNNGYNMTKVFQLRNLLLFGSMQDLNVSSVQVSVNSCPFVTEVKFVNVGDDFLGPLKDLKHLKVLELCGIHRDQLTFKNGVLPILTSVGHGIRSLTLDGINDIDLWLIGLQCVELEEFVLRIEEGLYSDINFLSHTKPKKMITSAFLKLRRWTMFLGTSTSNLSSEMLQIFLTNARHLTYLVFSGVDVFNTAVLSLALQHNPMEDLELLKVENCNQLTPDVIWHLLEGENNLTSVSLLNCREISLSDCNSFQRFADKNNFDLEVHFS</sequence>
<dbReference type="InterPro" id="IPR032675">
    <property type="entry name" value="LRR_dom_sf"/>
</dbReference>
<dbReference type="AlphaFoldDB" id="A0ABD3VX09"/>
<dbReference type="PANTHER" id="PTHR13318">
    <property type="entry name" value="PARTNER OF PAIRED, ISOFORM B-RELATED"/>
    <property type="match status" value="1"/>
</dbReference>
<dbReference type="PANTHER" id="PTHR13318:SF247">
    <property type="entry name" value="GH16156P"/>
    <property type="match status" value="1"/>
</dbReference>
<organism evidence="1 2">
    <name type="scientific">Sinanodonta woodiana</name>
    <name type="common">Chinese pond mussel</name>
    <name type="synonym">Anodonta woodiana</name>
    <dbReference type="NCBI Taxonomy" id="1069815"/>
    <lineage>
        <taxon>Eukaryota</taxon>
        <taxon>Metazoa</taxon>
        <taxon>Spiralia</taxon>
        <taxon>Lophotrochozoa</taxon>
        <taxon>Mollusca</taxon>
        <taxon>Bivalvia</taxon>
        <taxon>Autobranchia</taxon>
        <taxon>Heteroconchia</taxon>
        <taxon>Palaeoheterodonta</taxon>
        <taxon>Unionida</taxon>
        <taxon>Unionoidea</taxon>
        <taxon>Unionidae</taxon>
        <taxon>Unioninae</taxon>
        <taxon>Sinanodonta</taxon>
    </lineage>
</organism>
<name>A0ABD3VX09_SINWO</name>
<gene>
    <name evidence="1" type="ORF">ACJMK2_006645</name>
</gene>
<dbReference type="SUPFAM" id="SSF52047">
    <property type="entry name" value="RNI-like"/>
    <property type="match status" value="1"/>
</dbReference>
<evidence type="ECO:0008006" key="3">
    <source>
        <dbReference type="Google" id="ProtNLM"/>
    </source>
</evidence>
<reference evidence="1 2" key="1">
    <citation type="submission" date="2024-11" db="EMBL/GenBank/DDBJ databases">
        <title>Chromosome-level genome assembly of the freshwater bivalve Anodonta woodiana.</title>
        <authorList>
            <person name="Chen X."/>
        </authorList>
    </citation>
    <scope>NUCLEOTIDE SEQUENCE [LARGE SCALE GENOMIC DNA]</scope>
    <source>
        <strain evidence="1">MN2024</strain>
        <tissue evidence="1">Gills</tissue>
    </source>
</reference>
<proteinExistence type="predicted"/>
<protein>
    <recommendedName>
        <fullName evidence="3">F-box/LRR-repeat protein 2</fullName>
    </recommendedName>
</protein>
<keyword evidence="2" id="KW-1185">Reference proteome</keyword>